<evidence type="ECO:0000313" key="3">
    <source>
        <dbReference type="Proteomes" id="UP000243975"/>
    </source>
</evidence>
<evidence type="ECO:0000313" key="2">
    <source>
        <dbReference type="EMBL" id="KVI02994.1"/>
    </source>
</evidence>
<feature type="transmembrane region" description="Helical" evidence="1">
    <location>
        <begin position="6"/>
        <end position="26"/>
    </location>
</feature>
<dbReference type="Proteomes" id="UP000243975">
    <property type="component" value="Unassembled WGS sequence"/>
</dbReference>
<dbReference type="EMBL" id="LEKV01002598">
    <property type="protein sequence ID" value="KVI02994.1"/>
    <property type="molecule type" value="Genomic_DNA"/>
</dbReference>
<keyword evidence="1" id="KW-0812">Transmembrane</keyword>
<name>A0A103Y5R5_CYNCS</name>
<comment type="caution">
    <text evidence="2">The sequence shown here is derived from an EMBL/GenBank/DDBJ whole genome shotgun (WGS) entry which is preliminary data.</text>
</comment>
<dbReference type="AlphaFoldDB" id="A0A103Y5R5"/>
<proteinExistence type="predicted"/>
<protein>
    <submittedName>
        <fullName evidence="2">Uncharacterized protein</fullName>
    </submittedName>
</protein>
<organism evidence="2 3">
    <name type="scientific">Cynara cardunculus var. scolymus</name>
    <name type="common">Globe artichoke</name>
    <name type="synonym">Cynara scolymus</name>
    <dbReference type="NCBI Taxonomy" id="59895"/>
    <lineage>
        <taxon>Eukaryota</taxon>
        <taxon>Viridiplantae</taxon>
        <taxon>Streptophyta</taxon>
        <taxon>Embryophyta</taxon>
        <taxon>Tracheophyta</taxon>
        <taxon>Spermatophyta</taxon>
        <taxon>Magnoliopsida</taxon>
        <taxon>eudicotyledons</taxon>
        <taxon>Gunneridae</taxon>
        <taxon>Pentapetalae</taxon>
        <taxon>asterids</taxon>
        <taxon>campanulids</taxon>
        <taxon>Asterales</taxon>
        <taxon>Asteraceae</taxon>
        <taxon>Carduoideae</taxon>
        <taxon>Cardueae</taxon>
        <taxon>Carduinae</taxon>
        <taxon>Cynara</taxon>
    </lineage>
</organism>
<reference evidence="2 3" key="1">
    <citation type="journal article" date="2016" name="Sci. Rep.">
        <title>The genome sequence of the outbreeding globe artichoke constructed de novo incorporating a phase-aware low-pass sequencing strategy of F1 progeny.</title>
        <authorList>
            <person name="Scaglione D."/>
            <person name="Reyes-Chin-Wo S."/>
            <person name="Acquadro A."/>
            <person name="Froenicke L."/>
            <person name="Portis E."/>
            <person name="Beitel C."/>
            <person name="Tirone M."/>
            <person name="Mauro R."/>
            <person name="Lo Monaco A."/>
            <person name="Mauromicale G."/>
            <person name="Faccioli P."/>
            <person name="Cattivelli L."/>
            <person name="Rieseberg L."/>
            <person name="Michelmore R."/>
            <person name="Lanteri S."/>
        </authorList>
    </citation>
    <scope>NUCLEOTIDE SEQUENCE [LARGE SCALE GENOMIC DNA]</scope>
    <source>
        <strain evidence="2">2C</strain>
    </source>
</reference>
<keyword evidence="1" id="KW-0472">Membrane</keyword>
<sequence>KRRIQAWVSINDFLISLAISVGWVSLNLKTFSITDSSVAVVSDPQNAVQSFTIKPPAMTSLPRLTVPATNGTWRRVESSSKSSIDELCLERLRAESSDCHTDFEGQSRAQFHESNLEKDQLKKRKKARGKPNGHVIILIAKAHEIFTNAKPSNNPRTTNRGFNNRNNIGQLGLKNAANPHPSSCNVGMIDQVPAKIRIRGALISRIISAVFVVRHSLLFFNLFLALFDLHFSTQEHEEEGFDSEISKSQYVLKLIVKEGYAAREFAKQGVQPGELAVISKEGVLIGEGSYGRVHFANLNKAPKGNRRVLAYEFATMGSVHEGLSITITNAAKEFEVVDVIA</sequence>
<feature type="non-terminal residue" evidence="2">
    <location>
        <position position="1"/>
    </location>
</feature>
<feature type="non-terminal residue" evidence="2">
    <location>
        <position position="341"/>
    </location>
</feature>
<accession>A0A103Y5R5</accession>
<keyword evidence="1" id="KW-1133">Transmembrane helix</keyword>
<dbReference type="Gramene" id="KVI02994">
    <property type="protein sequence ID" value="KVI02994"/>
    <property type="gene ID" value="Ccrd_018714"/>
</dbReference>
<evidence type="ECO:0000256" key="1">
    <source>
        <dbReference type="SAM" id="Phobius"/>
    </source>
</evidence>
<gene>
    <name evidence="2" type="ORF">Ccrd_018714</name>
</gene>
<keyword evidence="3" id="KW-1185">Reference proteome</keyword>